<dbReference type="AlphaFoldDB" id="A0A8T2V632"/>
<dbReference type="OMA" id="VNIRYRI"/>
<feature type="region of interest" description="Disordered" evidence="1">
    <location>
        <begin position="1"/>
        <end position="27"/>
    </location>
</feature>
<keyword evidence="3" id="KW-1185">Reference proteome</keyword>
<feature type="compositionally biased region" description="Polar residues" evidence="1">
    <location>
        <begin position="1"/>
        <end position="10"/>
    </location>
</feature>
<dbReference type="OrthoDB" id="1932153at2759"/>
<accession>A0A8T2V632</accession>
<dbReference type="EMBL" id="CM035408">
    <property type="protein sequence ID" value="KAH7441195.1"/>
    <property type="molecule type" value="Genomic_DNA"/>
</dbReference>
<sequence length="318" mass="35566">MADDSPQNQPALVDRDPKAPQSHALDASREQFYFPSYQPSAPPEPFFNHADELSHKEALHNDPYQEPSGLPPGTRLVDIFSDAFGRFWRTSHTVLRLDLRRSINVDPITRIRESDSPRRPYRGRGRQGYSEDWGEEGPSSSWFQGIHGGGARMKLMQVWDFPNKESGLPSLPGNLNFGCGAAIETDGGGHLELEARIKAKHVALYILPSPLLQLHGKWPIPGTPLAVDVRYRIPLVDLEKVWESPAAQLFVNLYNPVGTGFHLTPGGLEFDEHVVNIGQHTKMRVAASIQFPRALPLEEGERPLRVQINRLGIKSRIS</sequence>
<evidence type="ECO:0000313" key="2">
    <source>
        <dbReference type="EMBL" id="KAH7441195.1"/>
    </source>
</evidence>
<name>A0A8T2V632_CERRI</name>
<comment type="caution">
    <text evidence="2">The sequence shown here is derived from an EMBL/GenBank/DDBJ whole genome shotgun (WGS) entry which is preliminary data.</text>
</comment>
<organism evidence="2 3">
    <name type="scientific">Ceratopteris richardii</name>
    <name type="common">Triangle waterfern</name>
    <dbReference type="NCBI Taxonomy" id="49495"/>
    <lineage>
        <taxon>Eukaryota</taxon>
        <taxon>Viridiplantae</taxon>
        <taxon>Streptophyta</taxon>
        <taxon>Embryophyta</taxon>
        <taxon>Tracheophyta</taxon>
        <taxon>Polypodiopsida</taxon>
        <taxon>Polypodiidae</taxon>
        <taxon>Polypodiales</taxon>
        <taxon>Pteridineae</taxon>
        <taxon>Pteridaceae</taxon>
        <taxon>Parkerioideae</taxon>
        <taxon>Ceratopteris</taxon>
    </lineage>
</organism>
<gene>
    <name evidence="2" type="ORF">KP509_03G028700</name>
</gene>
<reference evidence="2" key="1">
    <citation type="submission" date="2021-08" db="EMBL/GenBank/DDBJ databases">
        <title>WGS assembly of Ceratopteris richardii.</title>
        <authorList>
            <person name="Marchant D.B."/>
            <person name="Chen G."/>
            <person name="Jenkins J."/>
            <person name="Shu S."/>
            <person name="Leebens-Mack J."/>
            <person name="Grimwood J."/>
            <person name="Schmutz J."/>
            <person name="Soltis P."/>
            <person name="Soltis D."/>
            <person name="Chen Z.-H."/>
        </authorList>
    </citation>
    <scope>NUCLEOTIDE SEQUENCE</scope>
    <source>
        <strain evidence="2">Whitten #5841</strain>
        <tissue evidence="2">Leaf</tissue>
    </source>
</reference>
<evidence type="ECO:0000313" key="3">
    <source>
        <dbReference type="Proteomes" id="UP000825935"/>
    </source>
</evidence>
<evidence type="ECO:0000256" key="1">
    <source>
        <dbReference type="SAM" id="MobiDB-lite"/>
    </source>
</evidence>
<feature type="region of interest" description="Disordered" evidence="1">
    <location>
        <begin position="113"/>
        <end position="137"/>
    </location>
</feature>
<dbReference type="Proteomes" id="UP000825935">
    <property type="component" value="Chromosome 3"/>
</dbReference>
<protein>
    <submittedName>
        <fullName evidence="2">Uncharacterized protein</fullName>
    </submittedName>
</protein>
<proteinExistence type="predicted"/>